<name>A0AAD4MRV1_9BILA</name>
<evidence type="ECO:0000313" key="2">
    <source>
        <dbReference type="EMBL" id="KAI1703885.1"/>
    </source>
</evidence>
<dbReference type="InterPro" id="IPR000182">
    <property type="entry name" value="GNAT_dom"/>
</dbReference>
<sequence>MPPPKNIRFVVWTAETISQELLQHCAELFSENYGVWSEKGLRPGDRIRISAARLKIDYLFNPKFCSLITAELYPNKDLIGHAFVCTFPFLNGYAVWISQLVVREDMRRRGVATELICKSWTRDVVAWGLATSNPYSIRALERASQRRCDPEAISKHAKDLVSASGIPAFQNCKLSIDSEKSLIHCDFFVDHTNVNKAIAAEQNWTLGLLDEGDEFLAFCFTVENCS</sequence>
<dbReference type="InterPro" id="IPR016181">
    <property type="entry name" value="Acyl_CoA_acyltransferase"/>
</dbReference>
<dbReference type="GO" id="GO:0016747">
    <property type="term" value="F:acyltransferase activity, transferring groups other than amino-acyl groups"/>
    <property type="evidence" value="ECO:0007669"/>
    <property type="project" value="InterPro"/>
</dbReference>
<keyword evidence="3" id="KW-1185">Reference proteome</keyword>
<protein>
    <recommendedName>
        <fullName evidence="1">N-acetyltransferase domain-containing protein</fullName>
    </recommendedName>
</protein>
<organism evidence="2 3">
    <name type="scientific">Ditylenchus destructor</name>
    <dbReference type="NCBI Taxonomy" id="166010"/>
    <lineage>
        <taxon>Eukaryota</taxon>
        <taxon>Metazoa</taxon>
        <taxon>Ecdysozoa</taxon>
        <taxon>Nematoda</taxon>
        <taxon>Chromadorea</taxon>
        <taxon>Rhabditida</taxon>
        <taxon>Tylenchina</taxon>
        <taxon>Tylenchomorpha</taxon>
        <taxon>Sphaerularioidea</taxon>
        <taxon>Anguinidae</taxon>
        <taxon>Anguininae</taxon>
        <taxon>Ditylenchus</taxon>
    </lineage>
</organism>
<gene>
    <name evidence="2" type="ORF">DdX_14628</name>
</gene>
<dbReference type="SUPFAM" id="SSF55729">
    <property type="entry name" value="Acyl-CoA N-acyltransferases (Nat)"/>
    <property type="match status" value="1"/>
</dbReference>
<feature type="domain" description="N-acetyltransferase" evidence="1">
    <location>
        <begin position="55"/>
        <end position="141"/>
    </location>
</feature>
<accession>A0AAD4MRV1</accession>
<evidence type="ECO:0000313" key="3">
    <source>
        <dbReference type="Proteomes" id="UP001201812"/>
    </source>
</evidence>
<proteinExistence type="predicted"/>
<comment type="caution">
    <text evidence="2">The sequence shown here is derived from an EMBL/GenBank/DDBJ whole genome shotgun (WGS) entry which is preliminary data.</text>
</comment>
<dbReference type="EMBL" id="JAKKPZ010000075">
    <property type="protein sequence ID" value="KAI1703885.1"/>
    <property type="molecule type" value="Genomic_DNA"/>
</dbReference>
<evidence type="ECO:0000259" key="1">
    <source>
        <dbReference type="Pfam" id="PF00583"/>
    </source>
</evidence>
<dbReference type="AlphaFoldDB" id="A0AAD4MRV1"/>
<reference evidence="2" key="1">
    <citation type="submission" date="2022-01" db="EMBL/GenBank/DDBJ databases">
        <title>Genome Sequence Resource for Two Populations of Ditylenchus destructor, the Migratory Endoparasitic Phytonematode.</title>
        <authorList>
            <person name="Zhang H."/>
            <person name="Lin R."/>
            <person name="Xie B."/>
        </authorList>
    </citation>
    <scope>NUCLEOTIDE SEQUENCE</scope>
    <source>
        <strain evidence="2">BazhouSP</strain>
    </source>
</reference>
<dbReference type="Proteomes" id="UP001201812">
    <property type="component" value="Unassembled WGS sequence"/>
</dbReference>
<dbReference type="Gene3D" id="3.40.630.30">
    <property type="match status" value="1"/>
</dbReference>
<dbReference type="CDD" id="cd04301">
    <property type="entry name" value="NAT_SF"/>
    <property type="match status" value="1"/>
</dbReference>
<dbReference type="Pfam" id="PF00583">
    <property type="entry name" value="Acetyltransf_1"/>
    <property type="match status" value="1"/>
</dbReference>